<keyword evidence="2" id="KW-1185">Reference proteome</keyword>
<dbReference type="EMBL" id="WNYA01000008">
    <property type="protein sequence ID" value="KAG8557900.1"/>
    <property type="molecule type" value="Genomic_DNA"/>
</dbReference>
<name>A0AAV7AEI2_ENGPU</name>
<proteinExistence type="predicted"/>
<protein>
    <submittedName>
        <fullName evidence="1">Uncharacterized protein</fullName>
    </submittedName>
</protein>
<reference evidence="1" key="1">
    <citation type="thesis" date="2020" institute="ProQuest LLC" country="789 East Eisenhower Parkway, Ann Arbor, MI, USA">
        <title>Comparative Genomics and Chromosome Evolution.</title>
        <authorList>
            <person name="Mudd A.B."/>
        </authorList>
    </citation>
    <scope>NUCLEOTIDE SEQUENCE</scope>
    <source>
        <strain evidence="1">237g6f4</strain>
        <tissue evidence="1">Blood</tissue>
    </source>
</reference>
<dbReference type="AlphaFoldDB" id="A0AAV7AEI2"/>
<comment type="caution">
    <text evidence="1">The sequence shown here is derived from an EMBL/GenBank/DDBJ whole genome shotgun (WGS) entry which is preliminary data.</text>
</comment>
<accession>A0AAV7AEI2</accession>
<dbReference type="Proteomes" id="UP000824782">
    <property type="component" value="Unassembled WGS sequence"/>
</dbReference>
<sequence length="98" mass="11245">MTHSIIRIFQHEISRSCSRDCRDPGCLHFLRDSLSIRMMFGNLLHDDFLRHCERNDSLLSSPSGRRPVPEIIGYFVIGLNKSPSPIAALTLFLLSYRV</sequence>
<evidence type="ECO:0000313" key="2">
    <source>
        <dbReference type="Proteomes" id="UP000824782"/>
    </source>
</evidence>
<evidence type="ECO:0000313" key="1">
    <source>
        <dbReference type="EMBL" id="KAG8557900.1"/>
    </source>
</evidence>
<organism evidence="1 2">
    <name type="scientific">Engystomops pustulosus</name>
    <name type="common">Tungara frog</name>
    <name type="synonym">Physalaemus pustulosus</name>
    <dbReference type="NCBI Taxonomy" id="76066"/>
    <lineage>
        <taxon>Eukaryota</taxon>
        <taxon>Metazoa</taxon>
        <taxon>Chordata</taxon>
        <taxon>Craniata</taxon>
        <taxon>Vertebrata</taxon>
        <taxon>Euteleostomi</taxon>
        <taxon>Amphibia</taxon>
        <taxon>Batrachia</taxon>
        <taxon>Anura</taxon>
        <taxon>Neobatrachia</taxon>
        <taxon>Hyloidea</taxon>
        <taxon>Leptodactylidae</taxon>
        <taxon>Leiuperinae</taxon>
        <taxon>Engystomops</taxon>
    </lineage>
</organism>
<gene>
    <name evidence="1" type="ORF">GDO81_016773</name>
</gene>